<protein>
    <recommendedName>
        <fullName evidence="3">Mg2+ and Co2+ transporter CorB</fullName>
    </recommendedName>
</protein>
<keyword evidence="1" id="KW-0812">Transmembrane</keyword>
<reference evidence="2" key="2">
    <citation type="submission" date="2024-06" db="EMBL/GenBank/DDBJ databases">
        <authorList>
            <person name="Petrova K.O."/>
            <person name="Toshchakov S.V."/>
            <person name="Boltjanskaja Y.V."/>
            <person name="Kevbrin V."/>
        </authorList>
    </citation>
    <scope>NUCLEOTIDE SEQUENCE</scope>
    <source>
        <strain evidence="2">Z-910T</strain>
    </source>
</reference>
<evidence type="ECO:0000256" key="1">
    <source>
        <dbReference type="SAM" id="Phobius"/>
    </source>
</evidence>
<organism evidence="2">
    <name type="scientific">Proteinivorax tanatarense</name>
    <dbReference type="NCBI Taxonomy" id="1260629"/>
    <lineage>
        <taxon>Bacteria</taxon>
        <taxon>Bacillati</taxon>
        <taxon>Bacillota</taxon>
        <taxon>Clostridia</taxon>
        <taxon>Eubacteriales</taxon>
        <taxon>Proteinivoracaceae</taxon>
        <taxon>Proteinivorax</taxon>
    </lineage>
</organism>
<proteinExistence type="predicted"/>
<accession>A0AAU7VPF5</accession>
<reference evidence="2" key="1">
    <citation type="journal article" date="2013" name="Extremophiles">
        <title>Proteinivorax tanatarense gen. nov., sp. nov., an anaerobic, haloalkaliphilic, proteolytic bacterium isolated from a decaying algal bloom, and proposal of Proteinivoraceae fam. nov.</title>
        <authorList>
            <person name="Kevbrin V."/>
            <person name="Boltyanskaya Y."/>
            <person name="Zhilina T."/>
            <person name="Kolganova T."/>
            <person name="Lavrentjeva E."/>
            <person name="Kuznetsov B."/>
        </authorList>
    </citation>
    <scope>NUCLEOTIDE SEQUENCE</scope>
    <source>
        <strain evidence="2">Z-910T</strain>
    </source>
</reference>
<evidence type="ECO:0000313" key="2">
    <source>
        <dbReference type="EMBL" id="XBX75940.1"/>
    </source>
</evidence>
<dbReference type="RefSeq" id="WP_350344675.1">
    <property type="nucleotide sequence ID" value="NZ_CP158367.1"/>
</dbReference>
<feature type="transmembrane region" description="Helical" evidence="1">
    <location>
        <begin position="6"/>
        <end position="26"/>
    </location>
</feature>
<keyword evidence="1" id="KW-1133">Transmembrane helix</keyword>
<feature type="transmembrane region" description="Helical" evidence="1">
    <location>
        <begin position="33"/>
        <end position="52"/>
    </location>
</feature>
<evidence type="ECO:0008006" key="3">
    <source>
        <dbReference type="Google" id="ProtNLM"/>
    </source>
</evidence>
<keyword evidence="1" id="KW-0472">Membrane</keyword>
<sequence>MVKNNLWIVKLCFWTFILAVIISIISQVILGKVGLVTAFLLLFSIVFLGVLFDTIGVATTAAKTPPLAAKSAKKVKGAKQALRLVKNAEQVATFFNDVVGDISGIISGGAATVVVFILVNGGETQVVNVILTSIVAAVTVGGKGIGKTLAIHNSTEILMYVGKVIYYIEKIFRVEFFTSKKNEKGK</sequence>
<name>A0AAU7VPF5_9FIRM</name>
<dbReference type="AlphaFoldDB" id="A0AAU7VPF5"/>
<gene>
    <name evidence="2" type="ORF">PRVXT_001104</name>
</gene>
<dbReference type="EMBL" id="CP158367">
    <property type="protein sequence ID" value="XBX75940.1"/>
    <property type="molecule type" value="Genomic_DNA"/>
</dbReference>